<dbReference type="EMBL" id="LT906439">
    <property type="protein sequence ID" value="SNU90930.1"/>
    <property type="molecule type" value="Genomic_DNA"/>
</dbReference>
<keyword evidence="3" id="KW-0472">Membrane</keyword>
<feature type="transmembrane region" description="Helical" evidence="3">
    <location>
        <begin position="134"/>
        <end position="152"/>
    </location>
</feature>
<keyword evidence="3" id="KW-0812">Transmembrane</keyword>
<name>A0A239SZM9_9STRE</name>
<dbReference type="KEGG" id="smen:SAMEA4412692_2064"/>
<gene>
    <name evidence="5" type="ORF">SAMEA4412692_02064</name>
</gene>
<dbReference type="GO" id="GO:0016020">
    <property type="term" value="C:membrane"/>
    <property type="evidence" value="ECO:0007669"/>
    <property type="project" value="InterPro"/>
</dbReference>
<dbReference type="InterPro" id="IPR037185">
    <property type="entry name" value="EmrE-like"/>
</dbReference>
<dbReference type="RefSeq" id="WP_018374662.1">
    <property type="nucleotide sequence ID" value="NZ_LT906439.1"/>
</dbReference>
<evidence type="ECO:0000256" key="3">
    <source>
        <dbReference type="SAM" id="Phobius"/>
    </source>
</evidence>
<dbReference type="AlphaFoldDB" id="A0A239SZM9"/>
<feature type="transmembrane region" description="Helical" evidence="3">
    <location>
        <begin position="281"/>
        <end position="302"/>
    </location>
</feature>
<keyword evidence="3" id="KW-1133">Transmembrane helix</keyword>
<dbReference type="PANTHER" id="PTHR22911:SF137">
    <property type="entry name" value="SOLUTE CARRIER FAMILY 35 MEMBER G2-RELATED"/>
    <property type="match status" value="1"/>
</dbReference>
<dbReference type="Pfam" id="PF00892">
    <property type="entry name" value="EamA"/>
    <property type="match status" value="1"/>
</dbReference>
<feature type="transmembrane region" description="Helical" evidence="3">
    <location>
        <begin position="60"/>
        <end position="87"/>
    </location>
</feature>
<feature type="transmembrane region" description="Helical" evidence="3">
    <location>
        <begin position="189"/>
        <end position="213"/>
    </location>
</feature>
<proteinExistence type="inferred from homology"/>
<evidence type="ECO:0000313" key="5">
    <source>
        <dbReference type="EMBL" id="SNU90930.1"/>
    </source>
</evidence>
<dbReference type="OrthoDB" id="5604143at2"/>
<dbReference type="STRING" id="1123308.GCA_000380085_02113"/>
<dbReference type="eggNOG" id="COG0697">
    <property type="taxonomic scope" value="Bacteria"/>
</dbReference>
<feature type="transmembrane region" description="Helical" evidence="3">
    <location>
        <begin position="308"/>
        <end position="326"/>
    </location>
</feature>
<keyword evidence="6" id="KW-1185">Reference proteome</keyword>
<feature type="transmembrane region" description="Helical" evidence="3">
    <location>
        <begin position="251"/>
        <end position="269"/>
    </location>
</feature>
<feature type="transmembrane region" description="Helical" evidence="3">
    <location>
        <begin position="159"/>
        <end position="177"/>
    </location>
</feature>
<feature type="transmembrane region" description="Helical" evidence="3">
    <location>
        <begin position="225"/>
        <end position="245"/>
    </location>
</feature>
<evidence type="ECO:0000256" key="1">
    <source>
        <dbReference type="ARBA" id="ARBA00004127"/>
    </source>
</evidence>
<reference evidence="5 6" key="1">
    <citation type="submission" date="2017-06" db="EMBL/GenBank/DDBJ databases">
        <authorList>
            <consortium name="Pathogen Informatics"/>
        </authorList>
    </citation>
    <scope>NUCLEOTIDE SEQUENCE [LARGE SCALE GENOMIC DNA]</scope>
    <source>
        <strain evidence="5 6">NCTC13788</strain>
    </source>
</reference>
<dbReference type="SUPFAM" id="SSF103481">
    <property type="entry name" value="Multidrug resistance efflux transporter EmrE"/>
    <property type="match status" value="2"/>
</dbReference>
<comment type="subcellular location">
    <subcellularLocation>
        <location evidence="1">Endomembrane system</location>
        <topology evidence="1">Multi-pass membrane protein</topology>
    </subcellularLocation>
</comment>
<sequence length="337" mass="35404">MGQNVSSVNQVGIGAQQKMMEMTKKFRSEGIRSGAVSGLFYGLYSFVIMIAQGYDPVKSAVGILAAPFVTGALNDFLGGCVLLLNVIRTGKFHELGRTLATKPGKIMLLGYVLGGPVANGAYLVGLYLAGAFAIPISATTAAFGAIFAAIFLKQKLDKRVMGGMLLCVIGAIIINLVKPDGAPNFTLGIILAVLAAVCWGLEGTISSFGGAMLDSEVTVTLRQLVSGLIQMLIIVPLIGATDLFAGVLASPWVLFLLLISGVLAGFSYTEWYRSNAMVGTAVGMSLNITYAFWGVLLSILFLNQPLTATIVIGSIVIIAGAILVTTNPLDLFRKKEV</sequence>
<feature type="transmembrane region" description="Helical" evidence="3">
    <location>
        <begin position="34"/>
        <end position="54"/>
    </location>
</feature>
<evidence type="ECO:0000259" key="4">
    <source>
        <dbReference type="Pfam" id="PF00892"/>
    </source>
</evidence>
<organism evidence="5 6">
    <name type="scientific">Streptococcus merionis</name>
    <dbReference type="NCBI Taxonomy" id="400065"/>
    <lineage>
        <taxon>Bacteria</taxon>
        <taxon>Bacillati</taxon>
        <taxon>Bacillota</taxon>
        <taxon>Bacilli</taxon>
        <taxon>Lactobacillales</taxon>
        <taxon>Streptococcaceae</taxon>
        <taxon>Streptococcus</taxon>
    </lineage>
</organism>
<feature type="transmembrane region" description="Helical" evidence="3">
    <location>
        <begin position="108"/>
        <end position="128"/>
    </location>
</feature>
<dbReference type="Proteomes" id="UP000215185">
    <property type="component" value="Chromosome 1"/>
</dbReference>
<accession>A0A239SZM9</accession>
<dbReference type="InterPro" id="IPR000620">
    <property type="entry name" value="EamA_dom"/>
</dbReference>
<feature type="domain" description="EamA" evidence="4">
    <location>
        <begin position="187"/>
        <end position="325"/>
    </location>
</feature>
<dbReference type="PANTHER" id="PTHR22911">
    <property type="entry name" value="ACYL-MALONYL CONDENSING ENZYME-RELATED"/>
    <property type="match status" value="1"/>
</dbReference>
<evidence type="ECO:0000256" key="2">
    <source>
        <dbReference type="ARBA" id="ARBA00007362"/>
    </source>
</evidence>
<comment type="similarity">
    <text evidence="2">Belongs to the EamA transporter family.</text>
</comment>
<evidence type="ECO:0000313" key="6">
    <source>
        <dbReference type="Proteomes" id="UP000215185"/>
    </source>
</evidence>
<protein>
    <submittedName>
        <fullName evidence="5">Membrane spanning protein</fullName>
    </submittedName>
</protein>